<protein>
    <submittedName>
        <fullName evidence="1">Uncharacterized protein</fullName>
    </submittedName>
</protein>
<comment type="caution">
    <text evidence="1">The sequence shown here is derived from an EMBL/GenBank/DDBJ whole genome shotgun (WGS) entry which is preliminary data.</text>
</comment>
<organism evidence="1 2">
    <name type="scientific">Effrenium voratum</name>
    <dbReference type="NCBI Taxonomy" id="2562239"/>
    <lineage>
        <taxon>Eukaryota</taxon>
        <taxon>Sar</taxon>
        <taxon>Alveolata</taxon>
        <taxon>Dinophyceae</taxon>
        <taxon>Suessiales</taxon>
        <taxon>Symbiodiniaceae</taxon>
        <taxon>Effrenium</taxon>
    </lineage>
</organism>
<reference evidence="1" key="1">
    <citation type="submission" date="2023-08" db="EMBL/GenBank/DDBJ databases">
        <authorList>
            <person name="Chen Y."/>
            <person name="Shah S."/>
            <person name="Dougan E. K."/>
            <person name="Thang M."/>
            <person name="Chan C."/>
        </authorList>
    </citation>
    <scope>NUCLEOTIDE SEQUENCE</scope>
</reference>
<evidence type="ECO:0000313" key="2">
    <source>
        <dbReference type="Proteomes" id="UP001178507"/>
    </source>
</evidence>
<evidence type="ECO:0000313" key="1">
    <source>
        <dbReference type="EMBL" id="CAJ1371395.1"/>
    </source>
</evidence>
<name>A0AA36HMM2_9DINO</name>
<dbReference type="AlphaFoldDB" id="A0AA36HMM2"/>
<sequence length="155" mass="17267">MCDNAFFQPARWRHQGTGSTLPPGVQVASFTMCFLSAQTPKTGARGGARGGAWPHRCHLLFACVQLPFLLSPSENVECRLEAAIDRRNSKGLRQKGRWRLLDLVPAFLPWMSIEADTQTTPRTSLIGLAIERFAHGFAKVRHMAWSWMVDAMGSL</sequence>
<dbReference type="Proteomes" id="UP001178507">
    <property type="component" value="Unassembled WGS sequence"/>
</dbReference>
<keyword evidence="2" id="KW-1185">Reference proteome</keyword>
<accession>A0AA36HMM2</accession>
<dbReference type="EMBL" id="CAUJNA010000074">
    <property type="protein sequence ID" value="CAJ1371395.1"/>
    <property type="molecule type" value="Genomic_DNA"/>
</dbReference>
<proteinExistence type="predicted"/>
<gene>
    <name evidence="1" type="ORF">EVOR1521_LOCUS1706</name>
</gene>